<dbReference type="AlphaFoldDB" id="A0A7G9GTN9"/>
<accession>A0A7G9GTN9</accession>
<gene>
    <name evidence="6" type="ORF">H9Q80_09660</name>
</gene>
<evidence type="ECO:0000313" key="6">
    <source>
        <dbReference type="EMBL" id="QNM14171.1"/>
    </source>
</evidence>
<feature type="transmembrane region" description="Helical" evidence="5">
    <location>
        <begin position="31"/>
        <end position="47"/>
    </location>
</feature>
<keyword evidence="7" id="KW-1185">Reference proteome</keyword>
<protein>
    <recommendedName>
        <fullName evidence="8">Energy-coupling factor transporter transmembrane protein EcfT</fullName>
    </recommendedName>
</protein>
<dbReference type="InterPro" id="IPR003339">
    <property type="entry name" value="ABC/ECF_trnsptr_transmembrane"/>
</dbReference>
<feature type="transmembrane region" description="Helical" evidence="5">
    <location>
        <begin position="256"/>
        <end position="274"/>
    </location>
</feature>
<evidence type="ECO:0000256" key="2">
    <source>
        <dbReference type="ARBA" id="ARBA00022692"/>
    </source>
</evidence>
<evidence type="ECO:0000313" key="7">
    <source>
        <dbReference type="Proteomes" id="UP000515856"/>
    </source>
</evidence>
<feature type="transmembrane region" description="Helical" evidence="5">
    <location>
        <begin position="92"/>
        <end position="110"/>
    </location>
</feature>
<name>A0A7G9GTN9_9FIRM</name>
<comment type="subcellular location">
    <subcellularLocation>
        <location evidence="1">Membrane</location>
        <topology evidence="1">Multi-pass membrane protein</topology>
    </subcellularLocation>
</comment>
<feature type="transmembrane region" description="Helical" evidence="5">
    <location>
        <begin position="7"/>
        <end position="25"/>
    </location>
</feature>
<dbReference type="Proteomes" id="UP000515856">
    <property type="component" value="Chromosome"/>
</dbReference>
<feature type="transmembrane region" description="Helical" evidence="5">
    <location>
        <begin position="59"/>
        <end position="86"/>
    </location>
</feature>
<organism evidence="6 7">
    <name type="scientific">[Eubacterium] hominis</name>
    <dbReference type="NCBI Taxonomy" id="2764325"/>
    <lineage>
        <taxon>Bacteria</taxon>
        <taxon>Bacillati</taxon>
        <taxon>Bacillota</taxon>
        <taxon>Erysipelotrichia</taxon>
        <taxon>Erysipelotrichales</taxon>
        <taxon>Erysipelotrichaceae</taxon>
        <taxon>Amedibacillus</taxon>
    </lineage>
</organism>
<keyword evidence="4 5" id="KW-0472">Membrane</keyword>
<evidence type="ECO:0000256" key="5">
    <source>
        <dbReference type="SAM" id="Phobius"/>
    </source>
</evidence>
<evidence type="ECO:0000256" key="3">
    <source>
        <dbReference type="ARBA" id="ARBA00022989"/>
    </source>
</evidence>
<reference evidence="6 7" key="1">
    <citation type="submission" date="2020-08" db="EMBL/GenBank/DDBJ databases">
        <authorList>
            <person name="Liu C."/>
            <person name="Sun Q."/>
        </authorList>
    </citation>
    <scope>NUCLEOTIDE SEQUENCE [LARGE SCALE GENOMIC DNA]</scope>
    <source>
        <strain evidence="6 7">NSJ-61</strain>
    </source>
</reference>
<dbReference type="RefSeq" id="WP_117536398.1">
    <property type="nucleotide sequence ID" value="NZ_CP060636.1"/>
</dbReference>
<dbReference type="KEGG" id="ehn:H9Q80_09660"/>
<keyword evidence="3 5" id="KW-1133">Transmembrane helix</keyword>
<evidence type="ECO:0000256" key="1">
    <source>
        <dbReference type="ARBA" id="ARBA00004141"/>
    </source>
</evidence>
<evidence type="ECO:0000256" key="4">
    <source>
        <dbReference type="ARBA" id="ARBA00023136"/>
    </source>
</evidence>
<dbReference type="GO" id="GO:0005886">
    <property type="term" value="C:plasma membrane"/>
    <property type="evidence" value="ECO:0007669"/>
    <property type="project" value="UniProtKB-ARBA"/>
</dbReference>
<dbReference type="EMBL" id="CP060636">
    <property type="protein sequence ID" value="QNM14171.1"/>
    <property type="molecule type" value="Genomic_DNA"/>
</dbReference>
<dbReference type="CDD" id="cd16914">
    <property type="entry name" value="EcfT"/>
    <property type="match status" value="1"/>
</dbReference>
<keyword evidence="2 5" id="KW-0812">Transmembrane</keyword>
<feature type="transmembrane region" description="Helical" evidence="5">
    <location>
        <begin position="221"/>
        <end position="244"/>
    </location>
</feature>
<proteinExistence type="predicted"/>
<evidence type="ECO:0008006" key="8">
    <source>
        <dbReference type="Google" id="ProtNLM"/>
    </source>
</evidence>
<sequence length="287" mass="33802">MLELKRYHPFVITLFVFTLIAWDTIISHPLIHVLLFIMSWIYILEFPNMKVKSILKQNIFLMILMAVSNPFFQHRGIYILCFIWNTPITWESILYGLDLGIMLAGIMNLFRIYSHMIYTDQILYMITKISCNAAILCSLSLRQLTSIKKQYEDIRYARSLMITKHNWFSSIRENIAVVSMLITWLMESGVETSLSMRSRGYGERKRSIYQRYPIEKRDRRVLLFNVVCIILSVIGMHGISFWWYPSFYQELSILQAALFFIACIGLCALPLCLFQKEVPAWEDIESI</sequence>